<name>A0A1L0DW15_9ASCO</name>
<proteinExistence type="predicted"/>
<gene>
    <name evidence="1" type="ORF">SAMEA4029009_CIC11G00000003345</name>
</gene>
<dbReference type="Proteomes" id="UP000182259">
    <property type="component" value="Chromosome IV"/>
</dbReference>
<reference evidence="1 2" key="1">
    <citation type="submission" date="2016-10" db="EMBL/GenBank/DDBJ databases">
        <authorList>
            <person name="de Groot N.N."/>
        </authorList>
    </citation>
    <scope>NUCLEOTIDE SEQUENCE [LARGE SCALE GENOMIC DNA]</scope>
    <source>
        <strain evidence="1 2">PYCC 4715</strain>
    </source>
</reference>
<organism evidence="1 2">
    <name type="scientific">Sungouiella intermedia</name>
    <dbReference type="NCBI Taxonomy" id="45354"/>
    <lineage>
        <taxon>Eukaryota</taxon>
        <taxon>Fungi</taxon>
        <taxon>Dikarya</taxon>
        <taxon>Ascomycota</taxon>
        <taxon>Saccharomycotina</taxon>
        <taxon>Pichiomycetes</taxon>
        <taxon>Metschnikowiaceae</taxon>
        <taxon>Sungouiella</taxon>
    </lineage>
</organism>
<accession>A0A1L0DW15</accession>
<sequence>MHSSGSLSGAGELLLFTIPRKCPFEKAVRLQFGLQFNQNFAIRLEEYQKVPALRNLGTLNCGFSI</sequence>
<dbReference type="EMBL" id="LT635767">
    <property type="protein sequence ID" value="SGZ56510.1"/>
    <property type="molecule type" value="Genomic_DNA"/>
</dbReference>
<dbReference type="AlphaFoldDB" id="A0A1L0DW15"/>
<evidence type="ECO:0000313" key="2">
    <source>
        <dbReference type="Proteomes" id="UP000182259"/>
    </source>
</evidence>
<protein>
    <submittedName>
        <fullName evidence="1">CIC11C00000003345</fullName>
    </submittedName>
</protein>
<evidence type="ECO:0000313" key="1">
    <source>
        <dbReference type="EMBL" id="SGZ56510.1"/>
    </source>
</evidence>